<gene>
    <name evidence="1" type="ORF">LCGC14_1717680</name>
</gene>
<proteinExistence type="predicted"/>
<evidence type="ECO:0000313" key="1">
    <source>
        <dbReference type="EMBL" id="KKM13297.1"/>
    </source>
</evidence>
<organism evidence="1">
    <name type="scientific">marine sediment metagenome</name>
    <dbReference type="NCBI Taxonomy" id="412755"/>
    <lineage>
        <taxon>unclassified sequences</taxon>
        <taxon>metagenomes</taxon>
        <taxon>ecological metagenomes</taxon>
    </lineage>
</organism>
<protein>
    <submittedName>
        <fullName evidence="1">Uncharacterized protein</fullName>
    </submittedName>
</protein>
<feature type="non-terminal residue" evidence="1">
    <location>
        <position position="1"/>
    </location>
</feature>
<name>A0A0F9HDN1_9ZZZZ</name>
<dbReference type="AlphaFoldDB" id="A0A0F9HDN1"/>
<sequence>FKSNGKFDLDVTKQMLEFSKHLGIEKETQEMMSQLPPVIIKPRYP</sequence>
<comment type="caution">
    <text evidence="1">The sequence shown here is derived from an EMBL/GenBank/DDBJ whole genome shotgun (WGS) entry which is preliminary data.</text>
</comment>
<reference evidence="1" key="1">
    <citation type="journal article" date="2015" name="Nature">
        <title>Complex archaea that bridge the gap between prokaryotes and eukaryotes.</title>
        <authorList>
            <person name="Spang A."/>
            <person name="Saw J.H."/>
            <person name="Jorgensen S.L."/>
            <person name="Zaremba-Niedzwiedzka K."/>
            <person name="Martijn J."/>
            <person name="Lind A.E."/>
            <person name="van Eijk R."/>
            <person name="Schleper C."/>
            <person name="Guy L."/>
            <person name="Ettema T.J."/>
        </authorList>
    </citation>
    <scope>NUCLEOTIDE SEQUENCE</scope>
</reference>
<dbReference type="EMBL" id="LAZR01015410">
    <property type="protein sequence ID" value="KKM13297.1"/>
    <property type="molecule type" value="Genomic_DNA"/>
</dbReference>
<accession>A0A0F9HDN1</accession>